<evidence type="ECO:0000313" key="3">
    <source>
        <dbReference type="Proteomes" id="UP000266861"/>
    </source>
</evidence>
<dbReference type="STRING" id="1348612.A0A397J766"/>
<proteinExistence type="predicted"/>
<gene>
    <name evidence="2" type="ORF">Glove_109g35</name>
</gene>
<dbReference type="InterPro" id="IPR000719">
    <property type="entry name" value="Prot_kinase_dom"/>
</dbReference>
<protein>
    <recommendedName>
        <fullName evidence="1">Protein kinase domain-containing protein</fullName>
    </recommendedName>
</protein>
<dbReference type="PROSITE" id="PS50011">
    <property type="entry name" value="PROTEIN_KINASE_DOM"/>
    <property type="match status" value="1"/>
</dbReference>
<dbReference type="GO" id="GO:0005524">
    <property type="term" value="F:ATP binding"/>
    <property type="evidence" value="ECO:0007669"/>
    <property type="project" value="InterPro"/>
</dbReference>
<evidence type="ECO:0000259" key="1">
    <source>
        <dbReference type="PROSITE" id="PS50011"/>
    </source>
</evidence>
<reference evidence="2 3" key="1">
    <citation type="submission" date="2018-08" db="EMBL/GenBank/DDBJ databases">
        <title>Genome and evolution of the arbuscular mycorrhizal fungus Diversispora epigaea (formerly Glomus versiforme) and its bacterial endosymbionts.</title>
        <authorList>
            <person name="Sun X."/>
            <person name="Fei Z."/>
            <person name="Harrison M."/>
        </authorList>
    </citation>
    <scope>NUCLEOTIDE SEQUENCE [LARGE SCALE GENOMIC DNA]</scope>
    <source>
        <strain evidence="2 3">IT104</strain>
    </source>
</reference>
<dbReference type="AlphaFoldDB" id="A0A397J766"/>
<evidence type="ECO:0000313" key="2">
    <source>
        <dbReference type="EMBL" id="RHZ82558.1"/>
    </source>
</evidence>
<dbReference type="Proteomes" id="UP000266861">
    <property type="component" value="Unassembled WGS sequence"/>
</dbReference>
<dbReference type="Gene3D" id="1.10.510.10">
    <property type="entry name" value="Transferase(Phosphotransferase) domain 1"/>
    <property type="match status" value="1"/>
</dbReference>
<dbReference type="SUPFAM" id="SSF56112">
    <property type="entry name" value="Protein kinase-like (PK-like)"/>
    <property type="match status" value="1"/>
</dbReference>
<dbReference type="Pfam" id="PF07714">
    <property type="entry name" value="PK_Tyr_Ser-Thr"/>
    <property type="match status" value="1"/>
</dbReference>
<dbReference type="EMBL" id="PQFF01000102">
    <property type="protein sequence ID" value="RHZ82558.1"/>
    <property type="molecule type" value="Genomic_DNA"/>
</dbReference>
<dbReference type="InterPro" id="IPR001245">
    <property type="entry name" value="Ser-Thr/Tyr_kinase_cat_dom"/>
</dbReference>
<sequence>MSCPECNQEYTHYGTWCKPCYSKHFKDNFDKWTSGNETIDKIIQNAQLNANGYWGRRIHLAEWFDGYIRVWNVENQQWKRYGQQKVALKKFGDFANLDEEFLNEMIIHLKTKNNGSIQFYGITQDPESHKYTMVLNYAEGGNFRDYLKNNFNDINWKNKLDYLYNLVEKFLRIHKLDIIRQDFHPGNILSFDFKNSLLNIYISDFGLSKIVGQNPNNPEKKIFGVLPYIAPEVLGGEEYTKAADVYSFGIIAYEIVTGLPPYYNIPHNKDLAMKICNGLRPKIPFHNPNLITRMIMRCWDARITYRPTFKELENELFKYCVDYNETYYKNNKITIQIKKAEEFSTSTNAASTDTTITTPLNYQTHPQAIYTSRLLNFSSLPKPKNEENFEKELEELTESVDDLSTSDSGMMDLNV</sequence>
<dbReference type="InterPro" id="IPR053215">
    <property type="entry name" value="TKL_Ser/Thr_kinase"/>
</dbReference>
<dbReference type="GO" id="GO:0004672">
    <property type="term" value="F:protein kinase activity"/>
    <property type="evidence" value="ECO:0007669"/>
    <property type="project" value="InterPro"/>
</dbReference>
<organism evidence="2 3">
    <name type="scientific">Diversispora epigaea</name>
    <dbReference type="NCBI Taxonomy" id="1348612"/>
    <lineage>
        <taxon>Eukaryota</taxon>
        <taxon>Fungi</taxon>
        <taxon>Fungi incertae sedis</taxon>
        <taxon>Mucoromycota</taxon>
        <taxon>Glomeromycotina</taxon>
        <taxon>Glomeromycetes</taxon>
        <taxon>Diversisporales</taxon>
        <taxon>Diversisporaceae</taxon>
        <taxon>Diversispora</taxon>
    </lineage>
</organism>
<name>A0A397J766_9GLOM</name>
<comment type="caution">
    <text evidence="2">The sequence shown here is derived from an EMBL/GenBank/DDBJ whole genome shotgun (WGS) entry which is preliminary data.</text>
</comment>
<dbReference type="OrthoDB" id="6718656at2759"/>
<dbReference type="PANTHER" id="PTHR45756:SF1">
    <property type="entry name" value="PROTEIN KINASE DOMAIN CONTAINING PROTEIN"/>
    <property type="match status" value="1"/>
</dbReference>
<dbReference type="PANTHER" id="PTHR45756">
    <property type="entry name" value="PALMITOYLTRANSFERASE"/>
    <property type="match status" value="1"/>
</dbReference>
<feature type="domain" description="Protein kinase" evidence="1">
    <location>
        <begin position="43"/>
        <end position="317"/>
    </location>
</feature>
<keyword evidence="3" id="KW-1185">Reference proteome</keyword>
<dbReference type="InterPro" id="IPR011009">
    <property type="entry name" value="Kinase-like_dom_sf"/>
</dbReference>
<accession>A0A397J766</accession>